<evidence type="ECO:0000256" key="1">
    <source>
        <dbReference type="SAM" id="MobiDB-lite"/>
    </source>
</evidence>
<dbReference type="GO" id="GO:0005975">
    <property type="term" value="P:carbohydrate metabolic process"/>
    <property type="evidence" value="ECO:0007669"/>
    <property type="project" value="InterPro"/>
</dbReference>
<dbReference type="NCBIfam" id="TIGR01180">
    <property type="entry name" value="aman2_put"/>
    <property type="match status" value="1"/>
</dbReference>
<evidence type="ECO:0000313" key="5">
    <source>
        <dbReference type="Proteomes" id="UP000241158"/>
    </source>
</evidence>
<keyword evidence="5" id="KW-1185">Reference proteome</keyword>
<protein>
    <recommendedName>
        <fullName evidence="6">Glycoside hydrolase family 92 protein</fullName>
    </recommendedName>
</protein>
<evidence type="ECO:0008006" key="6">
    <source>
        <dbReference type="Google" id="ProtNLM"/>
    </source>
</evidence>
<accession>A0A2P7B2W7</accession>
<dbReference type="InterPro" id="IPR005887">
    <property type="entry name" value="GH92_a_mannosidase_put"/>
</dbReference>
<reference evidence="5" key="1">
    <citation type="submission" date="2017-11" db="EMBL/GenBank/DDBJ databases">
        <authorList>
            <person name="Kuznetsova I."/>
            <person name="Sazanova A."/>
            <person name="Chirak E."/>
            <person name="Safronova V."/>
            <person name="Willems A."/>
        </authorList>
    </citation>
    <scope>NUCLEOTIDE SEQUENCE [LARGE SCALE GENOMIC DNA]</scope>
    <source>
        <strain evidence="5">PEPV15</strain>
    </source>
</reference>
<sequence length="829" mass="89682">MALTQFVNAFVGTTDTETGGGHSGNLNPGAQTPFGMVSFGPDTKGSGQGWGKGSGGYYYDDKSIQFFSMTHLNGPGCRGQGAVAMLPKDSGSAISTSGISYNHANEKAEPGYYQVKFDNGINSEFTATTRTGMTRFTFADKDKAFLIIDSSRNNTSKDGGSSPVTVKLADDKKSVSGQAIAPAFCGGTWKQPVYFHAAFDKPLRTSSVDNDAATLQFDLADADKSVQVKIGISSVSAANAKLNLETENAGWSFDAVKERSLDIWNQRLNTIQLDLARPEEFKKVPQDKQADATNKLTQFYTALYRVYSGPTVFSDVNGEYRSMKQVSGGDLPVRATENVANYKFKVDGKDAGYKTHYSGLSMWDSYRSQAQLLAWIAPDEASDMMQSLVADAQQCGAFPHWVDGSEDTTPMEGDHAPNVVAGSYVFGAKNFDLENARKFMKRSAFDADSKCNDKSSAGSGRLAAYLAKNYLSARNSDHASSNTIEMITTDQSIGSFLAGLPSAGGDQADITTLFNRASNWKNIFDDSADQMRLRAKDDEGNWASGEFHESTEENYIWAFGHDWTALIDKLGGKQKGIERLNTLFSYKSFSLADEPSGIDLNGGEGSSGYYIGNEPAFQTPWAYNWAGSPKHAQYIIPVIMRKNFSLKPGGLPGNDDMGATSGWYVWSALGLYPVIPSAPGMAVSTPQFSGATVWLGNGKKLRIETDKQAMLDDMRYISEMKLGDAEYKGTWLPLDKIRHGGKLSFKLSDKPTEWGSAPELTPPSGPAADYSKSTAKEASSVQIIDAPIVPDVKPEVKTGTTEAKLEPVEVKPDVPPCVPKGKGDRCPPV</sequence>
<dbReference type="Proteomes" id="UP000241158">
    <property type="component" value="Unassembled WGS sequence"/>
</dbReference>
<dbReference type="AlphaFoldDB" id="A0A2P7B2W7"/>
<feature type="compositionally biased region" description="Basic and acidic residues" evidence="1">
    <location>
        <begin position="803"/>
        <end position="812"/>
    </location>
</feature>
<dbReference type="PANTHER" id="PTHR12143:SF39">
    <property type="entry name" value="SECRETED PROTEIN"/>
    <property type="match status" value="1"/>
</dbReference>
<comment type="caution">
    <text evidence="4">The sequence shown here is derived from an EMBL/GenBank/DDBJ whole genome shotgun (WGS) entry which is preliminary data.</text>
</comment>
<gene>
    <name evidence="4" type="ORF">CU100_07425</name>
</gene>
<dbReference type="Pfam" id="PF07971">
    <property type="entry name" value="Glyco_hydro_92"/>
    <property type="match status" value="1"/>
</dbReference>
<dbReference type="InterPro" id="IPR050883">
    <property type="entry name" value="PNGase"/>
</dbReference>
<dbReference type="Gene3D" id="2.70.98.10">
    <property type="match status" value="1"/>
</dbReference>
<evidence type="ECO:0000259" key="3">
    <source>
        <dbReference type="Pfam" id="PF17678"/>
    </source>
</evidence>
<dbReference type="OrthoDB" id="9804511at2"/>
<evidence type="ECO:0000313" key="4">
    <source>
        <dbReference type="EMBL" id="PSH60780.1"/>
    </source>
</evidence>
<dbReference type="InterPro" id="IPR012939">
    <property type="entry name" value="Glyco_hydro_92"/>
</dbReference>
<feature type="region of interest" description="Disordered" evidence="1">
    <location>
        <begin position="13"/>
        <end position="46"/>
    </location>
</feature>
<dbReference type="GO" id="GO:0030246">
    <property type="term" value="F:carbohydrate binding"/>
    <property type="evidence" value="ECO:0007669"/>
    <property type="project" value="InterPro"/>
</dbReference>
<dbReference type="SUPFAM" id="SSF48208">
    <property type="entry name" value="Six-hairpin glycosidases"/>
    <property type="match status" value="1"/>
</dbReference>
<proteinExistence type="predicted"/>
<feature type="domain" description="Glycosyl hydrolase family 92" evidence="2">
    <location>
        <begin position="239"/>
        <end position="748"/>
    </location>
</feature>
<dbReference type="InterPro" id="IPR041371">
    <property type="entry name" value="GH92_N"/>
</dbReference>
<feature type="region of interest" description="Disordered" evidence="1">
    <location>
        <begin position="800"/>
        <end position="829"/>
    </location>
</feature>
<dbReference type="InterPro" id="IPR008928">
    <property type="entry name" value="6-hairpin_glycosidase_sf"/>
</dbReference>
<dbReference type="InterPro" id="IPR014718">
    <property type="entry name" value="GH-type_carb-bd"/>
</dbReference>
<dbReference type="Gene3D" id="1.20.1050.60">
    <property type="entry name" value="alpha-1,2-mannosidase"/>
    <property type="match status" value="1"/>
</dbReference>
<dbReference type="GO" id="GO:0000224">
    <property type="term" value="F:peptide-N4-(N-acetyl-beta-glucosaminyl)asparagine amidase activity"/>
    <property type="evidence" value="ECO:0007669"/>
    <property type="project" value="TreeGrafter"/>
</dbReference>
<name>A0A2P7B2W7_9HYPH</name>
<organism evidence="4 5">
    <name type="scientific">Phyllobacterium endophyticum</name>
    <dbReference type="NCBI Taxonomy" id="1149773"/>
    <lineage>
        <taxon>Bacteria</taxon>
        <taxon>Pseudomonadati</taxon>
        <taxon>Pseudomonadota</taxon>
        <taxon>Alphaproteobacteria</taxon>
        <taxon>Hyphomicrobiales</taxon>
        <taxon>Phyllobacteriaceae</taxon>
        <taxon>Phyllobacterium</taxon>
    </lineage>
</organism>
<dbReference type="EMBL" id="PGGN01000001">
    <property type="protein sequence ID" value="PSH60780.1"/>
    <property type="molecule type" value="Genomic_DNA"/>
</dbReference>
<dbReference type="Gene3D" id="3.30.2080.10">
    <property type="entry name" value="GH92 mannosidase domain"/>
    <property type="match status" value="1"/>
</dbReference>
<dbReference type="GO" id="GO:0006516">
    <property type="term" value="P:glycoprotein catabolic process"/>
    <property type="evidence" value="ECO:0007669"/>
    <property type="project" value="TreeGrafter"/>
</dbReference>
<dbReference type="Gene3D" id="1.20.1610.10">
    <property type="entry name" value="alpha-1,2-mannosidases domains"/>
    <property type="match status" value="1"/>
</dbReference>
<feature type="domain" description="Glycosyl hydrolase family 92 N-terminal" evidence="3">
    <location>
        <begin position="6"/>
        <end position="233"/>
    </location>
</feature>
<feature type="region of interest" description="Disordered" evidence="1">
    <location>
        <begin position="749"/>
        <end position="776"/>
    </location>
</feature>
<dbReference type="GO" id="GO:0005829">
    <property type="term" value="C:cytosol"/>
    <property type="evidence" value="ECO:0007669"/>
    <property type="project" value="TreeGrafter"/>
</dbReference>
<dbReference type="PANTHER" id="PTHR12143">
    <property type="entry name" value="PEPTIDE N-GLYCANASE PNGASE -RELATED"/>
    <property type="match status" value="1"/>
</dbReference>
<evidence type="ECO:0000259" key="2">
    <source>
        <dbReference type="Pfam" id="PF07971"/>
    </source>
</evidence>
<dbReference type="Pfam" id="PF17678">
    <property type="entry name" value="Glyco_hydro_92N"/>
    <property type="match status" value="1"/>
</dbReference>